<dbReference type="GeneID" id="101850195"/>
<evidence type="ECO:0000313" key="4">
    <source>
        <dbReference type="Proteomes" id="UP000694888"/>
    </source>
</evidence>
<dbReference type="Gene3D" id="3.40.50.300">
    <property type="entry name" value="P-loop containing nucleotide triphosphate hydrolases"/>
    <property type="match status" value="1"/>
</dbReference>
<dbReference type="Pfam" id="PF00685">
    <property type="entry name" value="Sulfotransfer_1"/>
    <property type="match status" value="1"/>
</dbReference>
<name>A0ABM0K059_APLCA</name>
<comment type="similarity">
    <text evidence="1">Belongs to the sulfotransferase 1 family.</text>
</comment>
<evidence type="ECO:0000259" key="3">
    <source>
        <dbReference type="Pfam" id="PF00685"/>
    </source>
</evidence>
<dbReference type="RefSeq" id="XP_005105649.1">
    <property type="nucleotide sequence ID" value="XM_005105592.3"/>
</dbReference>
<evidence type="ECO:0000256" key="1">
    <source>
        <dbReference type="ARBA" id="ARBA00005771"/>
    </source>
</evidence>
<protein>
    <submittedName>
        <fullName evidence="5">Sulfotransferase family cytosolic 1B member 1</fullName>
    </submittedName>
</protein>
<dbReference type="SUPFAM" id="SSF52540">
    <property type="entry name" value="P-loop containing nucleoside triphosphate hydrolases"/>
    <property type="match status" value="1"/>
</dbReference>
<accession>A0ABM0K059</accession>
<evidence type="ECO:0000256" key="2">
    <source>
        <dbReference type="ARBA" id="ARBA00022679"/>
    </source>
</evidence>
<dbReference type="PANTHER" id="PTHR11783">
    <property type="entry name" value="SULFOTRANSFERASE SULT"/>
    <property type="match status" value="1"/>
</dbReference>
<dbReference type="InterPro" id="IPR000863">
    <property type="entry name" value="Sulfotransferase_dom"/>
</dbReference>
<reference evidence="5" key="1">
    <citation type="submission" date="2025-08" db="UniProtKB">
        <authorList>
            <consortium name="RefSeq"/>
        </authorList>
    </citation>
    <scope>IDENTIFICATION</scope>
</reference>
<proteinExistence type="inferred from homology"/>
<sequence length="310" mass="35618">MVDNVPITTGSDNPKGMESMSVQKIDGVPYPCCLGSDNMADVFSIIRKLNLRDDDVITVGMPKTGNHWTSEVVSMILRQNLEFSSTQFISHLLDFVGPNVQTSIDQMTSPRNLALHAHMDKLPAQVVEKRLKVIYLLRNPKDVWASGYQMYSTLSYQPLQYTGTWNDYVSIRQRGEFLFDSWFNNVLACERFMADHPECPVFVNSFERMKEEPAAIVRDLCEFLGQPTTLSEKIAEVTQFKHMKEALNDSKMNDLTQEHFQKGKTGIMRKGEVGDWKNWFTEDQSEAFDRLFEEKMADSKLAQIVRPYIM</sequence>
<organism evidence="4 5">
    <name type="scientific">Aplysia californica</name>
    <name type="common">California sea hare</name>
    <dbReference type="NCBI Taxonomy" id="6500"/>
    <lineage>
        <taxon>Eukaryota</taxon>
        <taxon>Metazoa</taxon>
        <taxon>Spiralia</taxon>
        <taxon>Lophotrochozoa</taxon>
        <taxon>Mollusca</taxon>
        <taxon>Gastropoda</taxon>
        <taxon>Heterobranchia</taxon>
        <taxon>Euthyneura</taxon>
        <taxon>Tectipleura</taxon>
        <taxon>Aplysiida</taxon>
        <taxon>Aplysioidea</taxon>
        <taxon>Aplysiidae</taxon>
        <taxon>Aplysia</taxon>
    </lineage>
</organism>
<feature type="domain" description="Sulfotransferase" evidence="3">
    <location>
        <begin position="53"/>
        <end position="299"/>
    </location>
</feature>
<dbReference type="Proteomes" id="UP000694888">
    <property type="component" value="Unplaced"/>
</dbReference>
<gene>
    <name evidence="5" type="primary">LOC101850195</name>
</gene>
<evidence type="ECO:0000313" key="5">
    <source>
        <dbReference type="RefSeq" id="XP_005105649.1"/>
    </source>
</evidence>
<keyword evidence="4" id="KW-1185">Reference proteome</keyword>
<dbReference type="InterPro" id="IPR027417">
    <property type="entry name" value="P-loop_NTPase"/>
</dbReference>
<keyword evidence="2" id="KW-0808">Transferase</keyword>